<dbReference type="Gene3D" id="3.40.1080.10">
    <property type="entry name" value="Glutaconate Coenzyme A-transferase"/>
    <property type="match status" value="1"/>
</dbReference>
<dbReference type="AlphaFoldDB" id="A0A226C044"/>
<dbReference type="OrthoDB" id="9801795at2"/>
<evidence type="ECO:0000259" key="5">
    <source>
        <dbReference type="Pfam" id="PF13336"/>
    </source>
</evidence>
<comment type="caution">
    <text evidence="6">The sequence shown here is derived from an EMBL/GenBank/DDBJ whole genome shotgun (WGS) entry which is preliminary data.</text>
</comment>
<feature type="binding site" evidence="3">
    <location>
        <position position="382"/>
    </location>
    <ligand>
        <name>CoA</name>
        <dbReference type="ChEBI" id="CHEBI:57287"/>
    </ligand>
</feature>
<dbReference type="InterPro" id="IPR026888">
    <property type="entry name" value="AcetylCoA_hyd_C"/>
</dbReference>
<evidence type="ECO:0000259" key="4">
    <source>
        <dbReference type="Pfam" id="PF02550"/>
    </source>
</evidence>
<feature type="active site" description="5-glutamyl coenzyme A thioester intermediate" evidence="2">
    <location>
        <position position="312"/>
    </location>
</feature>
<evidence type="ECO:0000256" key="2">
    <source>
        <dbReference type="PIRSR" id="PIRSR617821-1"/>
    </source>
</evidence>
<evidence type="ECO:0000256" key="3">
    <source>
        <dbReference type="PIRSR" id="PIRSR617821-2"/>
    </source>
</evidence>
<dbReference type="InterPro" id="IPR046433">
    <property type="entry name" value="ActCoA_hydro"/>
</dbReference>
<accession>A0A226C044</accession>
<dbReference type="Gene3D" id="3.40.1080.20">
    <property type="entry name" value="Acetyl-CoA hydrolase/transferase C-terminal domain"/>
    <property type="match status" value="1"/>
</dbReference>
<evidence type="ECO:0000313" key="6">
    <source>
        <dbReference type="EMBL" id="OWZ83819.1"/>
    </source>
</evidence>
<dbReference type="PANTHER" id="PTHR43609">
    <property type="entry name" value="ACETYL-COA HYDROLASE"/>
    <property type="match status" value="1"/>
</dbReference>
<dbReference type="GO" id="GO:0008775">
    <property type="term" value="F:acetate CoA-transferase activity"/>
    <property type="evidence" value="ECO:0007669"/>
    <property type="project" value="InterPro"/>
</dbReference>
<proteinExistence type="inferred from homology"/>
<dbReference type="NCBIfam" id="TIGR03458">
    <property type="entry name" value="YgfH_subfam"/>
    <property type="match status" value="1"/>
</dbReference>
<dbReference type="PANTHER" id="PTHR43609:SF1">
    <property type="entry name" value="ACETYL-COA HYDROLASE"/>
    <property type="match status" value="1"/>
</dbReference>
<dbReference type="InterPro" id="IPR017821">
    <property type="entry name" value="Succinate_CoA_transferase"/>
</dbReference>
<feature type="domain" description="Acetyl-CoA hydrolase/transferase C-terminal" evidence="5">
    <location>
        <begin position="341"/>
        <end position="487"/>
    </location>
</feature>
<keyword evidence="7" id="KW-1185">Reference proteome</keyword>
<feature type="binding site" evidence="3">
    <location>
        <position position="426"/>
    </location>
    <ligand>
        <name>CoA</name>
        <dbReference type="ChEBI" id="CHEBI:57287"/>
    </ligand>
</feature>
<organism evidence="6 7">
    <name type="scientific">Natranaerobius trueperi</name>
    <dbReference type="NCBI Taxonomy" id="759412"/>
    <lineage>
        <taxon>Bacteria</taxon>
        <taxon>Bacillati</taxon>
        <taxon>Bacillota</taxon>
        <taxon>Clostridia</taxon>
        <taxon>Natranaerobiales</taxon>
        <taxon>Natranaerobiaceae</taxon>
        <taxon>Natranaerobius</taxon>
    </lineage>
</organism>
<dbReference type="SUPFAM" id="SSF100950">
    <property type="entry name" value="NagB/RpiA/CoA transferase-like"/>
    <property type="match status" value="2"/>
</dbReference>
<evidence type="ECO:0000313" key="7">
    <source>
        <dbReference type="Proteomes" id="UP000214588"/>
    </source>
</evidence>
<dbReference type="GO" id="GO:0006084">
    <property type="term" value="P:acetyl-CoA metabolic process"/>
    <property type="evidence" value="ECO:0007669"/>
    <property type="project" value="InterPro"/>
</dbReference>
<keyword evidence="6" id="KW-0378">Hydrolase</keyword>
<evidence type="ECO:0000256" key="1">
    <source>
        <dbReference type="ARBA" id="ARBA00009632"/>
    </source>
</evidence>
<dbReference type="Pfam" id="PF02550">
    <property type="entry name" value="AcetylCoA_hydro"/>
    <property type="match status" value="1"/>
</dbReference>
<feature type="binding site" evidence="3">
    <location>
        <position position="406"/>
    </location>
    <ligand>
        <name>CoA</name>
        <dbReference type="ChEBI" id="CHEBI:57287"/>
    </ligand>
</feature>
<name>A0A226C044_9FIRM</name>
<dbReference type="RefSeq" id="WP_089023426.1">
    <property type="nucleotide sequence ID" value="NZ_NIQC01000011.1"/>
</dbReference>
<feature type="binding site" evidence="3">
    <location>
        <begin position="287"/>
        <end position="291"/>
    </location>
    <ligand>
        <name>CoA</name>
        <dbReference type="ChEBI" id="CHEBI:57287"/>
    </ligand>
</feature>
<dbReference type="GO" id="GO:0006083">
    <property type="term" value="P:acetate metabolic process"/>
    <property type="evidence" value="ECO:0007669"/>
    <property type="project" value="InterPro"/>
</dbReference>
<protein>
    <submittedName>
        <fullName evidence="6">Acetyl-CoA hydrolase</fullName>
    </submittedName>
</protein>
<dbReference type="EMBL" id="NIQC01000011">
    <property type="protein sequence ID" value="OWZ83819.1"/>
    <property type="molecule type" value="Genomic_DNA"/>
</dbReference>
<dbReference type="FunFam" id="3.40.1080.20:FF:000001">
    <property type="entry name" value="Acetyl-CoA hydrolase Ach1"/>
    <property type="match status" value="1"/>
</dbReference>
<comment type="similarity">
    <text evidence="1">Belongs to the acetyl-CoA hydrolase/transferase family.</text>
</comment>
<dbReference type="InterPro" id="IPR038460">
    <property type="entry name" value="AcetylCoA_hyd_C_sf"/>
</dbReference>
<dbReference type="InterPro" id="IPR037171">
    <property type="entry name" value="NagB/RpiA_transferase-like"/>
</dbReference>
<reference evidence="6 7" key="1">
    <citation type="submission" date="2017-06" db="EMBL/GenBank/DDBJ databases">
        <title>Draft Genome Sequence of Natranaerobius trueperi halophilic, alkalithermophilic bacteria from soda lakes.</title>
        <authorList>
            <person name="Zhao B."/>
        </authorList>
    </citation>
    <scope>NUCLEOTIDE SEQUENCE [LARGE SCALE GENOMIC DNA]</scope>
    <source>
        <strain evidence="6 7">DSM 18760</strain>
    </source>
</reference>
<gene>
    <name evidence="6" type="ORF">CDO51_06155</name>
</gene>
<dbReference type="Pfam" id="PF13336">
    <property type="entry name" value="AcetylCoA_hyd_C"/>
    <property type="match status" value="1"/>
</dbReference>
<dbReference type="Proteomes" id="UP000214588">
    <property type="component" value="Unassembled WGS sequence"/>
</dbReference>
<feature type="binding site" evidence="3">
    <location>
        <position position="402"/>
    </location>
    <ligand>
        <name>CoA</name>
        <dbReference type="ChEBI" id="CHEBI:57287"/>
    </ligand>
</feature>
<sequence length="520" mass="57878">MGKEPLTKDRKEKTQPYYHLGAVTETERVLNKRLLDKITDPKTAAKLIENGMTVATSGFTPSGYPKEIPLALASRIKNDCEFSINLFTGASVGKELDSSLTKKNSISRRFPYQTNKEIRDKINQRRIHYEDIHLSQFTQEVRYGYFGNIDVAIIEAVKITPEGYIIPTTSVGATPTFCHLADNIIVEINTTKPLFLEGIHDIYLPNDPPDREPIPIMTPKDKIGTPYIKIDPNKIKAIVFSDKQDENIPFAPANQVSQDIAYHLISFLKKEVLQGRLPENLLPIQSGVGEVANAILKGLLDSPFKNLTLYSEVIQDSVLDLLDHRTIDFASSTSLTLSKEGFNKLYNNINKYKDQIVLRSQEISNHPEIIRRLGSIAINTAIEADIFGNVNSTNIMGTQMVNGIGGSGDFARNSSLSIFTTPSIAKDGHISTIVPMVSHVDHTEHDVKVIVTEQGLADLRGLSPIEKAESIIENCAHPSFKPQLRKYLTNGTKQVGHTPHILENALDWHINFLKSGSMKD</sequence>
<dbReference type="GO" id="GO:0003986">
    <property type="term" value="F:acetyl-CoA hydrolase activity"/>
    <property type="evidence" value="ECO:0007669"/>
    <property type="project" value="TreeGrafter"/>
</dbReference>
<feature type="domain" description="Acetyl-CoA hydrolase/transferase N-terminal" evidence="4">
    <location>
        <begin position="33"/>
        <end position="239"/>
    </location>
</feature>
<dbReference type="InterPro" id="IPR003702">
    <property type="entry name" value="ActCoA_hydro_N"/>
</dbReference>